<name>F4WPL8_ACREC</name>
<protein>
    <submittedName>
        <fullName evidence="1">Uncharacterized protein</fullName>
    </submittedName>
</protein>
<accession>F4WPL8</accession>
<reference evidence="1" key="1">
    <citation type="submission" date="2011-02" db="EMBL/GenBank/DDBJ databases">
        <title>The genome of the leaf-cutting ant Acromyrmex echinatior suggests key adaptations to social evolution and fungus farming.</title>
        <authorList>
            <person name="Nygaard S."/>
            <person name="Zhang G."/>
        </authorList>
    </citation>
    <scope>NUCLEOTIDE SEQUENCE</scope>
</reference>
<dbReference type="Proteomes" id="UP000007755">
    <property type="component" value="Unassembled WGS sequence"/>
</dbReference>
<dbReference type="AlphaFoldDB" id="F4WPL8"/>
<evidence type="ECO:0000313" key="1">
    <source>
        <dbReference type="EMBL" id="EGI63860.1"/>
    </source>
</evidence>
<sequence>MIDTPGNLESLHNARRHSHWDFRFREECIVVSRSGESASRVDEFQTCQFCQEPRPRWSKHVREFSCGMLYYRTLYLDSKRDALYVGAICDDCGIAETNFNVDDNAVSGYTETGDAKTSKHDVIVHSMPPGVSLGRS</sequence>
<organism evidence="2">
    <name type="scientific">Acromyrmex echinatior</name>
    <name type="common">Panamanian leafcutter ant</name>
    <name type="synonym">Acromyrmex octospinosus echinatior</name>
    <dbReference type="NCBI Taxonomy" id="103372"/>
    <lineage>
        <taxon>Eukaryota</taxon>
        <taxon>Metazoa</taxon>
        <taxon>Ecdysozoa</taxon>
        <taxon>Arthropoda</taxon>
        <taxon>Hexapoda</taxon>
        <taxon>Insecta</taxon>
        <taxon>Pterygota</taxon>
        <taxon>Neoptera</taxon>
        <taxon>Endopterygota</taxon>
        <taxon>Hymenoptera</taxon>
        <taxon>Apocrita</taxon>
        <taxon>Aculeata</taxon>
        <taxon>Formicoidea</taxon>
        <taxon>Formicidae</taxon>
        <taxon>Myrmicinae</taxon>
        <taxon>Acromyrmex</taxon>
    </lineage>
</organism>
<dbReference type="InParanoid" id="F4WPL8"/>
<evidence type="ECO:0000313" key="2">
    <source>
        <dbReference type="Proteomes" id="UP000007755"/>
    </source>
</evidence>
<dbReference type="EMBL" id="GL888250">
    <property type="protein sequence ID" value="EGI63860.1"/>
    <property type="molecule type" value="Genomic_DNA"/>
</dbReference>
<gene>
    <name evidence="1" type="ORF">G5I_07737</name>
</gene>
<proteinExistence type="predicted"/>
<keyword evidence="2" id="KW-1185">Reference proteome</keyword>